<keyword evidence="2" id="KW-1185">Reference proteome</keyword>
<dbReference type="Proteomes" id="UP000799778">
    <property type="component" value="Unassembled WGS sequence"/>
</dbReference>
<accession>A0A6A5XG69</accession>
<dbReference type="GeneID" id="54283505"/>
<evidence type="ECO:0000313" key="2">
    <source>
        <dbReference type="Proteomes" id="UP000799778"/>
    </source>
</evidence>
<sequence>MCVTEFGSSGSQFKARNIVDEFNDFREHYYAANPKPTNKWAFSFMRDFVQTHEFIGDDEKFWVPRKRLQDISSTPSLRNGTHTPKAAMTLLSIRLQTVLSRIDASLVGSITASSILLHHSIKPDSEWPVLAHAFLAINLHLIKGSKILCILLSPPVVHEIEMMEDQQNIFEYLEPLLELFRVGLYKVLPPIVDFKVTK</sequence>
<proteinExistence type="predicted"/>
<dbReference type="AlphaFoldDB" id="A0A6A5XG69"/>
<reference evidence="1" key="1">
    <citation type="journal article" date="2020" name="Stud. Mycol.">
        <title>101 Dothideomycetes genomes: a test case for predicting lifestyles and emergence of pathogens.</title>
        <authorList>
            <person name="Haridas S."/>
            <person name="Albert R."/>
            <person name="Binder M."/>
            <person name="Bloem J."/>
            <person name="Labutti K."/>
            <person name="Salamov A."/>
            <person name="Andreopoulos B."/>
            <person name="Baker S."/>
            <person name="Barry K."/>
            <person name="Bills G."/>
            <person name="Bluhm B."/>
            <person name="Cannon C."/>
            <person name="Castanera R."/>
            <person name="Culley D."/>
            <person name="Daum C."/>
            <person name="Ezra D."/>
            <person name="Gonzalez J."/>
            <person name="Henrissat B."/>
            <person name="Kuo A."/>
            <person name="Liang C."/>
            <person name="Lipzen A."/>
            <person name="Lutzoni F."/>
            <person name="Magnuson J."/>
            <person name="Mondo S."/>
            <person name="Nolan M."/>
            <person name="Ohm R."/>
            <person name="Pangilinan J."/>
            <person name="Park H.-J."/>
            <person name="Ramirez L."/>
            <person name="Alfaro M."/>
            <person name="Sun H."/>
            <person name="Tritt A."/>
            <person name="Yoshinaga Y."/>
            <person name="Zwiers L.-H."/>
            <person name="Turgeon B."/>
            <person name="Goodwin S."/>
            <person name="Spatafora J."/>
            <person name="Crous P."/>
            <person name="Grigoriev I."/>
        </authorList>
    </citation>
    <scope>NUCLEOTIDE SEQUENCE</scope>
    <source>
        <strain evidence="1">CBS 175.79</strain>
    </source>
</reference>
<protein>
    <submittedName>
        <fullName evidence="1">Uncharacterized protein</fullName>
    </submittedName>
</protein>
<evidence type="ECO:0000313" key="1">
    <source>
        <dbReference type="EMBL" id="KAF2011827.1"/>
    </source>
</evidence>
<organism evidence="1 2">
    <name type="scientific">Aaosphaeria arxii CBS 175.79</name>
    <dbReference type="NCBI Taxonomy" id="1450172"/>
    <lineage>
        <taxon>Eukaryota</taxon>
        <taxon>Fungi</taxon>
        <taxon>Dikarya</taxon>
        <taxon>Ascomycota</taxon>
        <taxon>Pezizomycotina</taxon>
        <taxon>Dothideomycetes</taxon>
        <taxon>Pleosporomycetidae</taxon>
        <taxon>Pleosporales</taxon>
        <taxon>Pleosporales incertae sedis</taxon>
        <taxon>Aaosphaeria</taxon>
    </lineage>
</organism>
<dbReference type="Gene3D" id="3.90.660.10">
    <property type="match status" value="2"/>
</dbReference>
<dbReference type="EMBL" id="ML978073">
    <property type="protein sequence ID" value="KAF2011827.1"/>
    <property type="molecule type" value="Genomic_DNA"/>
</dbReference>
<gene>
    <name evidence="1" type="ORF">BU24DRAFT_412392</name>
</gene>
<name>A0A6A5XG69_9PLEO</name>
<dbReference type="RefSeq" id="XP_033380166.1">
    <property type="nucleotide sequence ID" value="XM_033526108.1"/>
</dbReference>
<dbReference type="OrthoDB" id="7777654at2759"/>